<keyword evidence="2" id="KW-0479">Metal-binding</keyword>
<dbReference type="InterPro" id="IPR051013">
    <property type="entry name" value="MBL_superfamily_lactonases"/>
</dbReference>
<evidence type="ECO:0000313" key="6">
    <source>
        <dbReference type="EMBL" id="AXG09515.1"/>
    </source>
</evidence>
<dbReference type="InterPro" id="IPR001279">
    <property type="entry name" value="Metallo-B-lactamas"/>
</dbReference>
<comment type="similarity">
    <text evidence="1">Belongs to the metallo-beta-lactamase superfamily.</text>
</comment>
<evidence type="ECO:0000256" key="2">
    <source>
        <dbReference type="ARBA" id="ARBA00022723"/>
    </source>
</evidence>
<proteinExistence type="inferred from homology"/>
<dbReference type="CDD" id="cd07720">
    <property type="entry name" value="OPHC2-like_MBL-fold"/>
    <property type="match status" value="1"/>
</dbReference>
<dbReference type="PANTHER" id="PTHR42978:SF6">
    <property type="entry name" value="QUORUM-QUENCHING LACTONASE YTNP-RELATED"/>
    <property type="match status" value="1"/>
</dbReference>
<evidence type="ECO:0000256" key="3">
    <source>
        <dbReference type="ARBA" id="ARBA00022801"/>
    </source>
</evidence>
<dbReference type="Pfam" id="PF00753">
    <property type="entry name" value="Lactamase_B"/>
    <property type="match status" value="1"/>
</dbReference>
<dbReference type="Gene3D" id="3.60.15.10">
    <property type="entry name" value="Ribonuclease Z/Hydroxyacylglutathione hydrolase-like"/>
    <property type="match status" value="1"/>
</dbReference>
<accession>A0A345EBE3</accession>
<reference evidence="6 7" key="1">
    <citation type="submission" date="2018-07" db="EMBL/GenBank/DDBJ databases">
        <title>Genome sequences of Haloplanus sp. CBA1112.</title>
        <authorList>
            <person name="Kim Y.B."/>
            <person name="Roh S.W."/>
        </authorList>
    </citation>
    <scope>NUCLEOTIDE SEQUENCE [LARGE SCALE GENOMIC DNA]</scope>
    <source>
        <strain evidence="6 7">CBA1112</strain>
    </source>
</reference>
<keyword evidence="4" id="KW-0862">Zinc</keyword>
<dbReference type="Proteomes" id="UP000252985">
    <property type="component" value="Chromosome"/>
</dbReference>
<dbReference type="InterPro" id="IPR036866">
    <property type="entry name" value="RibonucZ/Hydroxyglut_hydro"/>
</dbReference>
<feature type="domain" description="Metallo-beta-lactamase" evidence="5">
    <location>
        <begin position="67"/>
        <end position="272"/>
    </location>
</feature>
<protein>
    <submittedName>
        <fullName evidence="6">MBL fold metallo-hydrolase</fullName>
    </submittedName>
</protein>
<sequence length="294" mass="31367">MVTYSTPADGAHRISIGDATCTVLVDGSFEYPHPAELLFATAPADERDTALREHGIDPDDWAETTLPYLCLLVDTGEGTVLVDTGAGTLAPTTGNLVDVLTDLGTDPGDVDAVVLSHAHPDHVGGLVEDGDPVFDDAAHYIPAAEYDYWLPEPDLSDLQLPDEFLDLMRTTAVSNLEPLAAADRLERVDGERTIHPGVTVVPAPGHTPGHAAVMIESRGESLLHLVDTVIHPLHVSHPSWAVGFDHQPDRVADTRRDLLGRAADADLAMVAHFPAPGLGRVTRTADGFAWDALE</sequence>
<evidence type="ECO:0000313" key="7">
    <source>
        <dbReference type="Proteomes" id="UP000252985"/>
    </source>
</evidence>
<evidence type="ECO:0000256" key="1">
    <source>
        <dbReference type="ARBA" id="ARBA00007749"/>
    </source>
</evidence>
<dbReference type="SUPFAM" id="SSF56281">
    <property type="entry name" value="Metallo-hydrolase/oxidoreductase"/>
    <property type="match status" value="1"/>
</dbReference>
<dbReference type="KEGG" id="haq:DU484_06325"/>
<keyword evidence="3 6" id="KW-0378">Hydrolase</keyword>
<name>A0A345EBE3_9EURY</name>
<gene>
    <name evidence="6" type="ORF">DU484_06325</name>
</gene>
<dbReference type="GO" id="GO:0046872">
    <property type="term" value="F:metal ion binding"/>
    <property type="evidence" value="ECO:0007669"/>
    <property type="project" value="UniProtKB-KW"/>
</dbReference>
<organism evidence="6 7">
    <name type="scientific">Haloplanus rubicundus</name>
    <dbReference type="NCBI Taxonomy" id="1547898"/>
    <lineage>
        <taxon>Archaea</taxon>
        <taxon>Methanobacteriati</taxon>
        <taxon>Methanobacteriota</taxon>
        <taxon>Stenosarchaea group</taxon>
        <taxon>Halobacteria</taxon>
        <taxon>Halobacteriales</taxon>
        <taxon>Haloferacaceae</taxon>
        <taxon>Haloplanus</taxon>
    </lineage>
</organism>
<evidence type="ECO:0000259" key="5">
    <source>
        <dbReference type="SMART" id="SM00849"/>
    </source>
</evidence>
<evidence type="ECO:0000256" key="4">
    <source>
        <dbReference type="ARBA" id="ARBA00022833"/>
    </source>
</evidence>
<dbReference type="PANTHER" id="PTHR42978">
    <property type="entry name" value="QUORUM-QUENCHING LACTONASE YTNP-RELATED-RELATED"/>
    <property type="match status" value="1"/>
</dbReference>
<dbReference type="EMBL" id="CP031148">
    <property type="protein sequence ID" value="AXG09515.1"/>
    <property type="molecule type" value="Genomic_DNA"/>
</dbReference>
<dbReference type="GO" id="GO:0016787">
    <property type="term" value="F:hydrolase activity"/>
    <property type="evidence" value="ECO:0007669"/>
    <property type="project" value="UniProtKB-KW"/>
</dbReference>
<dbReference type="SMART" id="SM00849">
    <property type="entry name" value="Lactamase_B"/>
    <property type="match status" value="1"/>
</dbReference>
<dbReference type="AlphaFoldDB" id="A0A345EBE3"/>